<sequence length="61" mass="6386">MRLLVTSPFLDRKVGDYVTNPAEQASILASGRAAFVLLVPDAEPAPASAPKEPAPVDKPEA</sequence>
<organism evidence="1 2">
    <name type="scientific">Alsobacter metallidurans</name>
    <dbReference type="NCBI Taxonomy" id="340221"/>
    <lineage>
        <taxon>Bacteria</taxon>
        <taxon>Pseudomonadati</taxon>
        <taxon>Pseudomonadota</taxon>
        <taxon>Alphaproteobacteria</taxon>
        <taxon>Hyphomicrobiales</taxon>
        <taxon>Alsobacteraceae</taxon>
        <taxon>Alsobacter</taxon>
    </lineage>
</organism>
<comment type="caution">
    <text evidence="1">The sequence shown here is derived from an EMBL/GenBank/DDBJ whole genome shotgun (WGS) entry which is preliminary data.</text>
</comment>
<reference evidence="1" key="1">
    <citation type="journal article" date="2014" name="Int. J. Syst. Evol. Microbiol.">
        <title>Complete genome sequence of Corynebacterium casei LMG S-19264T (=DSM 44701T), isolated from a smear-ripened cheese.</title>
        <authorList>
            <consortium name="US DOE Joint Genome Institute (JGI-PGF)"/>
            <person name="Walter F."/>
            <person name="Albersmeier A."/>
            <person name="Kalinowski J."/>
            <person name="Ruckert C."/>
        </authorList>
    </citation>
    <scope>NUCLEOTIDE SEQUENCE</scope>
    <source>
        <strain evidence="1">CGMCC 1.12214</strain>
    </source>
</reference>
<dbReference type="AlphaFoldDB" id="A0A917MGG5"/>
<evidence type="ECO:0000313" key="2">
    <source>
        <dbReference type="Proteomes" id="UP000603912"/>
    </source>
</evidence>
<accession>A0A917MGG5</accession>
<dbReference type="Proteomes" id="UP000603912">
    <property type="component" value="Unassembled WGS sequence"/>
</dbReference>
<reference evidence="1" key="2">
    <citation type="submission" date="2020-09" db="EMBL/GenBank/DDBJ databases">
        <authorList>
            <person name="Sun Q."/>
            <person name="Zhou Y."/>
        </authorList>
    </citation>
    <scope>NUCLEOTIDE SEQUENCE</scope>
    <source>
        <strain evidence="1">CGMCC 1.12214</strain>
    </source>
</reference>
<evidence type="ECO:0000313" key="1">
    <source>
        <dbReference type="EMBL" id="GGH14852.1"/>
    </source>
</evidence>
<dbReference type="RefSeq" id="WP_188516977.1">
    <property type="nucleotide sequence ID" value="NZ_BMES01000001.1"/>
</dbReference>
<keyword evidence="2" id="KW-1185">Reference proteome</keyword>
<proteinExistence type="predicted"/>
<dbReference type="EMBL" id="BMES01000001">
    <property type="protein sequence ID" value="GGH14852.1"/>
    <property type="molecule type" value="Genomic_DNA"/>
</dbReference>
<protein>
    <submittedName>
        <fullName evidence="1">Uncharacterized protein</fullName>
    </submittedName>
</protein>
<name>A0A917MGG5_9HYPH</name>
<gene>
    <name evidence="1" type="ORF">GCM10007036_14430</name>
</gene>